<dbReference type="AlphaFoldDB" id="A0A2J9PMD9"/>
<comment type="caution">
    <text evidence="10">The sequence shown here is derived from an EMBL/GenBank/DDBJ whole genome shotgun (WGS) entry which is preliminary data.</text>
</comment>
<proteinExistence type="inferred from homology"/>
<evidence type="ECO:0000256" key="4">
    <source>
        <dbReference type="ARBA" id="ARBA00022692"/>
    </source>
</evidence>
<dbReference type="EMBL" id="NBTM02000001">
    <property type="protein sequence ID" value="PNL91505.1"/>
    <property type="molecule type" value="Genomic_DNA"/>
</dbReference>
<dbReference type="PANTHER" id="PTHR34582">
    <property type="entry name" value="UPF0702 TRANSMEMBRANE PROTEIN YCAP"/>
    <property type="match status" value="1"/>
</dbReference>
<name>A0A2J9PMD9_9LACT</name>
<reference evidence="11" key="1">
    <citation type="submission" date="2017-12" db="EMBL/GenBank/DDBJ databases">
        <title>FDA dAtabase for Regulatory Grade micrObial Sequences (FDA-ARGOS): Supporting development and validation of Infectious Disease Dx tests.</title>
        <authorList>
            <person name="Hoffmann M."/>
            <person name="Allard M."/>
            <person name="Evans P."/>
            <person name="Brown E."/>
            <person name="Tallon L."/>
            <person name="Sadzewicz L."/>
            <person name="Sengamalay N."/>
            <person name="Ott S."/>
            <person name="Godinez A."/>
            <person name="Nagaraj S."/>
            <person name="Vavikolanu K."/>
            <person name="Aluvathingal J."/>
            <person name="Nadendla S."/>
            <person name="Sichtig H."/>
        </authorList>
    </citation>
    <scope>NUCLEOTIDE SEQUENCE [LARGE SCALE GENOMIC DNA]</scope>
    <source>
        <strain evidence="11">FDAARGOS_249</strain>
    </source>
</reference>
<evidence type="ECO:0000256" key="3">
    <source>
        <dbReference type="ARBA" id="ARBA00022475"/>
    </source>
</evidence>
<comment type="subcellular location">
    <subcellularLocation>
        <location evidence="1">Cell membrane</location>
        <topology evidence="1">Multi-pass membrane protein</topology>
    </subcellularLocation>
</comment>
<gene>
    <name evidence="10" type="ORF">A6J77_004430</name>
</gene>
<evidence type="ECO:0000256" key="5">
    <source>
        <dbReference type="ARBA" id="ARBA00022989"/>
    </source>
</evidence>
<dbReference type="PANTHER" id="PTHR34582:SF5">
    <property type="entry name" value="UPF0702 TRANSMEMBRANE PROTEIN YETF"/>
    <property type="match status" value="1"/>
</dbReference>
<protein>
    <submittedName>
        <fullName evidence="10">DUF421 domain-containing protein</fullName>
    </submittedName>
</protein>
<evidence type="ECO:0000313" key="10">
    <source>
        <dbReference type="EMBL" id="PNL91505.1"/>
    </source>
</evidence>
<sequence>MLLSISLKLVFGLVSLMLVTRVLGKKALADVTPFDLIYTLVLGGILEESIYDDKLNIGHLVFALFLWAVLIYIIERIVQKNTKVSRLLKGEPSVIIRDGVINLKALSKNHIEMEQLRTMLRQQQCFSLENAKHVILESAGQVSVLKKSQEDSYISLMLVDHGIIQDRVLETHGLTRKWLLDNLNKEGYTILQEIIYVEWSAEKAFYILTNHDVMNKDYCIDG</sequence>
<feature type="domain" description="YetF C-terminal" evidence="8">
    <location>
        <begin position="79"/>
        <end position="200"/>
    </location>
</feature>
<accession>A0A2J9PMD9</accession>
<dbReference type="Pfam" id="PF04239">
    <property type="entry name" value="DUF421"/>
    <property type="match status" value="1"/>
</dbReference>
<dbReference type="InterPro" id="IPR048454">
    <property type="entry name" value="YetF_N"/>
</dbReference>
<evidence type="ECO:0000256" key="7">
    <source>
        <dbReference type="SAM" id="Phobius"/>
    </source>
</evidence>
<evidence type="ECO:0000256" key="1">
    <source>
        <dbReference type="ARBA" id="ARBA00004651"/>
    </source>
</evidence>
<feature type="domain" description="YetF-like N-terminal transmembrane" evidence="9">
    <location>
        <begin position="3"/>
        <end position="76"/>
    </location>
</feature>
<comment type="similarity">
    <text evidence="2">Belongs to the UPF0702 family.</text>
</comment>
<organism evidence="10 11">
    <name type="scientific">Aerococcus viridans</name>
    <dbReference type="NCBI Taxonomy" id="1377"/>
    <lineage>
        <taxon>Bacteria</taxon>
        <taxon>Bacillati</taxon>
        <taxon>Bacillota</taxon>
        <taxon>Bacilli</taxon>
        <taxon>Lactobacillales</taxon>
        <taxon>Aerococcaceae</taxon>
        <taxon>Aerococcus</taxon>
    </lineage>
</organism>
<dbReference type="Gene3D" id="3.30.240.20">
    <property type="entry name" value="bsu07140 like domains"/>
    <property type="match status" value="2"/>
</dbReference>
<keyword evidence="4 7" id="KW-0812">Transmembrane</keyword>
<evidence type="ECO:0000313" key="11">
    <source>
        <dbReference type="Proteomes" id="UP000192813"/>
    </source>
</evidence>
<keyword evidence="3" id="KW-1003">Cell membrane</keyword>
<evidence type="ECO:0000259" key="8">
    <source>
        <dbReference type="Pfam" id="PF04239"/>
    </source>
</evidence>
<keyword evidence="5 7" id="KW-1133">Transmembrane helix</keyword>
<feature type="transmembrane region" description="Helical" evidence="7">
    <location>
        <begin position="57"/>
        <end position="74"/>
    </location>
</feature>
<dbReference type="RefSeq" id="WP_083068530.1">
    <property type="nucleotide sequence ID" value="NZ_JALXKY010000008.1"/>
</dbReference>
<dbReference type="Proteomes" id="UP000192813">
    <property type="component" value="Unassembled WGS sequence"/>
</dbReference>
<dbReference type="GO" id="GO:0005886">
    <property type="term" value="C:plasma membrane"/>
    <property type="evidence" value="ECO:0007669"/>
    <property type="project" value="UniProtKB-SubCell"/>
</dbReference>
<dbReference type="InterPro" id="IPR007353">
    <property type="entry name" value="DUF421"/>
</dbReference>
<evidence type="ECO:0000259" key="9">
    <source>
        <dbReference type="Pfam" id="PF20730"/>
    </source>
</evidence>
<dbReference type="Pfam" id="PF20730">
    <property type="entry name" value="YetF_N"/>
    <property type="match status" value="1"/>
</dbReference>
<keyword evidence="6 7" id="KW-0472">Membrane</keyword>
<evidence type="ECO:0000256" key="2">
    <source>
        <dbReference type="ARBA" id="ARBA00006448"/>
    </source>
</evidence>
<evidence type="ECO:0000256" key="6">
    <source>
        <dbReference type="ARBA" id="ARBA00023136"/>
    </source>
</evidence>
<dbReference type="InterPro" id="IPR023090">
    <property type="entry name" value="UPF0702_alpha/beta_dom_sf"/>
</dbReference>